<name>A0A146FJR4_ASPKA</name>
<sequence length="77" mass="8793">MAMLQLAAFAKVYETGDNEYNQFIYERVSLGQRHSHYEQSTLSAIWCATHLEESSRVCFLVHVNAALMAVVQRNGTR</sequence>
<protein>
    <submittedName>
        <fullName evidence="1">Bicyclomycin resistance protein</fullName>
    </submittedName>
</protein>
<evidence type="ECO:0000313" key="2">
    <source>
        <dbReference type="Proteomes" id="UP000075230"/>
    </source>
</evidence>
<proteinExistence type="predicted"/>
<dbReference type="AlphaFoldDB" id="A0A146FJR4"/>
<comment type="caution">
    <text evidence="1">The sequence shown here is derived from an EMBL/GenBank/DDBJ whole genome shotgun (WGS) entry which is preliminary data.</text>
</comment>
<reference evidence="2" key="2">
    <citation type="submission" date="2016-02" db="EMBL/GenBank/DDBJ databases">
        <title>Genome sequencing of Aspergillus luchuensis NBRC 4314.</title>
        <authorList>
            <person name="Yamada O."/>
        </authorList>
    </citation>
    <scope>NUCLEOTIDE SEQUENCE [LARGE SCALE GENOMIC DNA]</scope>
    <source>
        <strain evidence="2">RIB 2604</strain>
    </source>
</reference>
<organism evidence="1 2">
    <name type="scientific">Aspergillus kawachii</name>
    <name type="common">White koji mold</name>
    <name type="synonym">Aspergillus awamori var. kawachi</name>
    <dbReference type="NCBI Taxonomy" id="1069201"/>
    <lineage>
        <taxon>Eukaryota</taxon>
        <taxon>Fungi</taxon>
        <taxon>Dikarya</taxon>
        <taxon>Ascomycota</taxon>
        <taxon>Pezizomycotina</taxon>
        <taxon>Eurotiomycetes</taxon>
        <taxon>Eurotiomycetidae</taxon>
        <taxon>Eurotiales</taxon>
        <taxon>Aspergillaceae</taxon>
        <taxon>Aspergillus</taxon>
        <taxon>Aspergillus subgen. Circumdati</taxon>
    </lineage>
</organism>
<evidence type="ECO:0000313" key="1">
    <source>
        <dbReference type="EMBL" id="GAT25513.1"/>
    </source>
</evidence>
<reference evidence="1 2" key="1">
    <citation type="journal article" date="2016" name="DNA Res.">
        <title>Genome sequence of Aspergillus luchuensis NBRC 4314.</title>
        <authorList>
            <person name="Yamada O."/>
            <person name="Machida M."/>
            <person name="Hosoyama A."/>
            <person name="Goto M."/>
            <person name="Takahashi T."/>
            <person name="Futagami T."/>
            <person name="Yamagata Y."/>
            <person name="Takeuchi M."/>
            <person name="Kobayashi T."/>
            <person name="Koike H."/>
            <person name="Abe K."/>
            <person name="Asai K."/>
            <person name="Arita M."/>
            <person name="Fujita N."/>
            <person name="Fukuda K."/>
            <person name="Higa K."/>
            <person name="Horikawa H."/>
            <person name="Ishikawa T."/>
            <person name="Jinno K."/>
            <person name="Kato Y."/>
            <person name="Kirimura K."/>
            <person name="Mizutani O."/>
            <person name="Nakasone K."/>
            <person name="Sano M."/>
            <person name="Shiraishi Y."/>
            <person name="Tsukahara M."/>
            <person name="Gomi K."/>
        </authorList>
    </citation>
    <scope>NUCLEOTIDE SEQUENCE [LARGE SCALE GENOMIC DNA]</scope>
    <source>
        <strain evidence="1 2">RIB 2604</strain>
    </source>
</reference>
<accession>A0A146FJR4</accession>
<dbReference type="Proteomes" id="UP000075230">
    <property type="component" value="Unassembled WGS sequence"/>
</dbReference>
<gene>
    <name evidence="1" type="ORF">RIB2604_02000900</name>
</gene>
<dbReference type="EMBL" id="BCWF01000020">
    <property type="protein sequence ID" value="GAT25513.1"/>
    <property type="molecule type" value="Genomic_DNA"/>
</dbReference>